<evidence type="ECO:0000313" key="2">
    <source>
        <dbReference type="EMBL" id="MXO69858.1"/>
    </source>
</evidence>
<dbReference type="InterPro" id="IPR029058">
    <property type="entry name" value="AB_hydrolase_fold"/>
</dbReference>
<dbReference type="InterPro" id="IPR002925">
    <property type="entry name" value="Dienelactn_hydro"/>
</dbReference>
<proteinExistence type="predicted"/>
<reference evidence="2 3" key="1">
    <citation type="submission" date="2019-12" db="EMBL/GenBank/DDBJ databases">
        <title>Genomic-based taxomic classification of the family Erythrobacteraceae.</title>
        <authorList>
            <person name="Xu L."/>
        </authorList>
    </citation>
    <scope>NUCLEOTIDE SEQUENCE [LARGE SCALE GENOMIC DNA]</scope>
    <source>
        <strain evidence="2 3">H32</strain>
    </source>
</reference>
<feature type="domain" description="Dienelactone hydrolase" evidence="1">
    <location>
        <begin position="73"/>
        <end position="300"/>
    </location>
</feature>
<dbReference type="Pfam" id="PF01738">
    <property type="entry name" value="DLH"/>
    <property type="match status" value="1"/>
</dbReference>
<organism evidence="2 3">
    <name type="scientific">Pelagerythrobacter marinus</name>
    <dbReference type="NCBI Taxonomy" id="538382"/>
    <lineage>
        <taxon>Bacteria</taxon>
        <taxon>Pseudomonadati</taxon>
        <taxon>Pseudomonadota</taxon>
        <taxon>Alphaproteobacteria</taxon>
        <taxon>Sphingomonadales</taxon>
        <taxon>Erythrobacteraceae</taxon>
        <taxon>Pelagerythrobacter</taxon>
    </lineage>
</organism>
<dbReference type="PROSITE" id="PS51257">
    <property type="entry name" value="PROKAR_LIPOPROTEIN"/>
    <property type="match status" value="1"/>
</dbReference>
<sequence length="304" mass="31964">MCDEEKLARWAREGISRRQFAALGGAAAVAACTPPGFGGDLPVPACRPSSGCGPAAPATIERAVRFATPDGTMDGFFVHPDSGPAPAVLFWPDIAGLREAKRAMARRLAARGHAVLVANPYYRDVAGERFADFAEFAGNEGFAQVRPWRAKLDAAAIMRDAVAAIGWLDGQAAVDSTRGVGTQGYCMGGPFTVWTAAAVPARVRAAASFHGGGLVREGEPASPHNLLDRTRAAFLFAIAQDDDAEAPGHKRTLREAAAAAGRPAQVEVYAGDHGWTVPDSPAYAPAEAERAWEDLLALYRDALA</sequence>
<evidence type="ECO:0000313" key="3">
    <source>
        <dbReference type="Proteomes" id="UP000444401"/>
    </source>
</evidence>
<dbReference type="InterPro" id="IPR051049">
    <property type="entry name" value="Dienelactone_hydrolase-like"/>
</dbReference>
<dbReference type="GO" id="GO:0016787">
    <property type="term" value="F:hydrolase activity"/>
    <property type="evidence" value="ECO:0007669"/>
    <property type="project" value="UniProtKB-KW"/>
</dbReference>
<keyword evidence="3" id="KW-1185">Reference proteome</keyword>
<dbReference type="EMBL" id="WTYO01000007">
    <property type="protein sequence ID" value="MXO69858.1"/>
    <property type="molecule type" value="Genomic_DNA"/>
</dbReference>
<dbReference type="RefSeq" id="WP_160734460.1">
    <property type="nucleotide sequence ID" value="NZ_WTYO01000007.1"/>
</dbReference>
<name>A0ABW9UZC7_9SPHN</name>
<dbReference type="Proteomes" id="UP000444401">
    <property type="component" value="Unassembled WGS sequence"/>
</dbReference>
<gene>
    <name evidence="2" type="ORF">GRI72_13615</name>
</gene>
<dbReference type="SUPFAM" id="SSF53474">
    <property type="entry name" value="alpha/beta-Hydrolases"/>
    <property type="match status" value="1"/>
</dbReference>
<dbReference type="InterPro" id="IPR006311">
    <property type="entry name" value="TAT_signal"/>
</dbReference>
<dbReference type="PANTHER" id="PTHR46623:SF10">
    <property type="entry name" value="CARBOXYMETHYLENEBUTENOLIDASE HOMOLOG"/>
    <property type="match status" value="1"/>
</dbReference>
<keyword evidence="2" id="KW-0378">Hydrolase</keyword>
<dbReference type="PANTHER" id="PTHR46623">
    <property type="entry name" value="CARBOXYMETHYLENEBUTENOLIDASE-RELATED"/>
    <property type="match status" value="1"/>
</dbReference>
<protein>
    <submittedName>
        <fullName evidence="2">Dienelactone hydrolase family protein</fullName>
    </submittedName>
</protein>
<dbReference type="Gene3D" id="3.40.50.1820">
    <property type="entry name" value="alpha/beta hydrolase"/>
    <property type="match status" value="1"/>
</dbReference>
<accession>A0ABW9UZC7</accession>
<evidence type="ECO:0000259" key="1">
    <source>
        <dbReference type="Pfam" id="PF01738"/>
    </source>
</evidence>
<dbReference type="PROSITE" id="PS51318">
    <property type="entry name" value="TAT"/>
    <property type="match status" value="1"/>
</dbReference>
<comment type="caution">
    <text evidence="2">The sequence shown here is derived from an EMBL/GenBank/DDBJ whole genome shotgun (WGS) entry which is preliminary data.</text>
</comment>